<organism evidence="1 2">
    <name type="scientific">Cucurbitaria berberidis CBS 394.84</name>
    <dbReference type="NCBI Taxonomy" id="1168544"/>
    <lineage>
        <taxon>Eukaryota</taxon>
        <taxon>Fungi</taxon>
        <taxon>Dikarya</taxon>
        <taxon>Ascomycota</taxon>
        <taxon>Pezizomycotina</taxon>
        <taxon>Dothideomycetes</taxon>
        <taxon>Pleosporomycetidae</taxon>
        <taxon>Pleosporales</taxon>
        <taxon>Pleosporineae</taxon>
        <taxon>Cucurbitariaceae</taxon>
        <taxon>Cucurbitaria</taxon>
    </lineage>
</organism>
<comment type="caution">
    <text evidence="1">The sequence shown here is derived from an EMBL/GenBank/DDBJ whole genome shotgun (WGS) entry which is preliminary data.</text>
</comment>
<gene>
    <name evidence="1" type="ORF">K460DRAFT_359932</name>
</gene>
<sequence length="157" mass="16461">MSRVPADMWICGSCKGGNLIALTGTSCPVCGHQRDSCCIGPGEIYSDNTEFSRGQSDSQPPCPTAPSFHTNGTAFHAHLADAGRLPHVAAPSTNHSTSEYEAEYDQYPSWPELKTSIPLTNCPGGGTPAPGSWICQQCGAANSDLTPEFCPICGSGR</sequence>
<keyword evidence="2" id="KW-1185">Reference proteome</keyword>
<dbReference type="Gene3D" id="2.20.28.10">
    <property type="match status" value="1"/>
</dbReference>
<dbReference type="AlphaFoldDB" id="A0A9P4G745"/>
<dbReference type="GeneID" id="63849481"/>
<accession>A0A9P4G745</accession>
<evidence type="ECO:0000313" key="1">
    <source>
        <dbReference type="EMBL" id="KAF1840224.1"/>
    </source>
</evidence>
<protein>
    <recommendedName>
        <fullName evidence="3">RanBP2-type domain-containing protein</fullName>
    </recommendedName>
</protein>
<dbReference type="RefSeq" id="XP_040782787.1">
    <property type="nucleotide sequence ID" value="XM_040932230.1"/>
</dbReference>
<reference evidence="1" key="1">
    <citation type="submission" date="2020-01" db="EMBL/GenBank/DDBJ databases">
        <authorList>
            <consortium name="DOE Joint Genome Institute"/>
            <person name="Haridas S."/>
            <person name="Albert R."/>
            <person name="Binder M."/>
            <person name="Bloem J."/>
            <person name="Labutti K."/>
            <person name="Salamov A."/>
            <person name="Andreopoulos B."/>
            <person name="Baker S.E."/>
            <person name="Barry K."/>
            <person name="Bills G."/>
            <person name="Bluhm B.H."/>
            <person name="Cannon C."/>
            <person name="Castanera R."/>
            <person name="Culley D.E."/>
            <person name="Daum C."/>
            <person name="Ezra D."/>
            <person name="Gonzalez J.B."/>
            <person name="Henrissat B."/>
            <person name="Kuo A."/>
            <person name="Liang C."/>
            <person name="Lipzen A."/>
            <person name="Lutzoni F."/>
            <person name="Magnuson J."/>
            <person name="Mondo S."/>
            <person name="Nolan M."/>
            <person name="Ohm R."/>
            <person name="Pangilinan J."/>
            <person name="Park H.-J."/>
            <person name="Ramirez L."/>
            <person name="Alfaro M."/>
            <person name="Sun H."/>
            <person name="Tritt A."/>
            <person name="Yoshinaga Y."/>
            <person name="Zwiers L.-H."/>
            <person name="Turgeon B.G."/>
            <person name="Goodwin S.B."/>
            <person name="Spatafora J.W."/>
            <person name="Crous P.W."/>
            <person name="Grigoriev I.V."/>
        </authorList>
    </citation>
    <scope>NUCLEOTIDE SEQUENCE</scope>
    <source>
        <strain evidence="1">CBS 394.84</strain>
    </source>
</reference>
<dbReference type="SUPFAM" id="SSF57802">
    <property type="entry name" value="Rubredoxin-like"/>
    <property type="match status" value="1"/>
</dbReference>
<dbReference type="EMBL" id="ML976620">
    <property type="protein sequence ID" value="KAF1840224.1"/>
    <property type="molecule type" value="Genomic_DNA"/>
</dbReference>
<dbReference type="Proteomes" id="UP000800039">
    <property type="component" value="Unassembled WGS sequence"/>
</dbReference>
<dbReference type="OrthoDB" id="3794090at2759"/>
<evidence type="ECO:0000313" key="2">
    <source>
        <dbReference type="Proteomes" id="UP000800039"/>
    </source>
</evidence>
<name>A0A9P4G745_9PLEO</name>
<evidence type="ECO:0008006" key="3">
    <source>
        <dbReference type="Google" id="ProtNLM"/>
    </source>
</evidence>
<proteinExistence type="predicted"/>
<dbReference type="PROSITE" id="PS51257">
    <property type="entry name" value="PROKAR_LIPOPROTEIN"/>
    <property type="match status" value="1"/>
</dbReference>